<dbReference type="OrthoDB" id="2168134at2"/>
<feature type="transmembrane region" description="Helical" evidence="2">
    <location>
        <begin position="6"/>
        <end position="22"/>
    </location>
</feature>
<evidence type="ECO:0000313" key="5">
    <source>
        <dbReference type="Proteomes" id="UP000076878"/>
    </source>
</evidence>
<dbReference type="AlphaFoldDB" id="A0A143Y8J9"/>
<protein>
    <submittedName>
        <fullName evidence="3">Uncharacterized protein</fullName>
    </submittedName>
</protein>
<feature type="region of interest" description="Disordered" evidence="1">
    <location>
        <begin position="45"/>
        <end position="76"/>
    </location>
</feature>
<name>A0A143Y8J9_9LACT</name>
<evidence type="ECO:0000313" key="6">
    <source>
        <dbReference type="Proteomes" id="UP000199280"/>
    </source>
</evidence>
<keyword evidence="2" id="KW-0812">Transmembrane</keyword>
<reference evidence="3 5" key="1">
    <citation type="submission" date="2016-02" db="EMBL/GenBank/DDBJ databases">
        <authorList>
            <person name="Wen L."/>
            <person name="He K."/>
            <person name="Yang H."/>
        </authorList>
    </citation>
    <scope>NUCLEOTIDE SEQUENCE [LARGE SCALE GENOMIC DNA]</scope>
    <source>
        <strain evidence="3">Trichococcus_R210</strain>
    </source>
</reference>
<proteinExistence type="predicted"/>
<keyword evidence="2" id="KW-1133">Transmembrane helix</keyword>
<dbReference type="EMBL" id="FJNB01000002">
    <property type="protein sequence ID" value="CZQ84603.1"/>
    <property type="molecule type" value="Genomic_DNA"/>
</dbReference>
<reference evidence="4 6" key="2">
    <citation type="submission" date="2016-10" db="EMBL/GenBank/DDBJ databases">
        <authorList>
            <person name="Varghese N."/>
            <person name="Submissions S."/>
        </authorList>
    </citation>
    <scope>NUCLEOTIDE SEQUENCE [LARGE SCALE GENOMIC DNA]</scope>
    <source>
        <strain evidence="4 6">DSM 22150</strain>
    </source>
</reference>
<evidence type="ECO:0000313" key="4">
    <source>
        <dbReference type="EMBL" id="SEJ60886.1"/>
    </source>
</evidence>
<evidence type="ECO:0000256" key="1">
    <source>
        <dbReference type="SAM" id="MobiDB-lite"/>
    </source>
</evidence>
<dbReference type="Proteomes" id="UP000199280">
    <property type="component" value="Unassembled WGS sequence"/>
</dbReference>
<keyword evidence="2" id="KW-0472">Membrane</keyword>
<dbReference type="RefSeq" id="WP_068620982.1">
    <property type="nucleotide sequence ID" value="NZ_FJNB01000002.1"/>
</dbReference>
<keyword evidence="6" id="KW-1185">Reference proteome</keyword>
<dbReference type="EMBL" id="FNYT01000019">
    <property type="protein sequence ID" value="SEJ60886.1"/>
    <property type="molecule type" value="Genomic_DNA"/>
</dbReference>
<evidence type="ECO:0000256" key="2">
    <source>
        <dbReference type="SAM" id="Phobius"/>
    </source>
</evidence>
<organism evidence="3 5">
    <name type="scientific">Trichococcus ilyis</name>
    <dbReference type="NCBI Taxonomy" id="640938"/>
    <lineage>
        <taxon>Bacteria</taxon>
        <taxon>Bacillati</taxon>
        <taxon>Bacillota</taxon>
        <taxon>Bacilli</taxon>
        <taxon>Lactobacillales</taxon>
        <taxon>Carnobacteriaceae</taxon>
        <taxon>Trichococcus</taxon>
    </lineage>
</organism>
<dbReference type="Proteomes" id="UP000076878">
    <property type="component" value="Unassembled WGS sequence"/>
</dbReference>
<gene>
    <name evidence="4" type="ORF">SAMN05216375_11922</name>
    <name evidence="3" type="ORF">TR210_374</name>
</gene>
<sequence>MTKKGLVFYLVSLFIILMIWAFQIPYSQTLSREVAQGLRDSREQHLLVSDPENNKVSGTPVATNEGVASPRAPRRN</sequence>
<evidence type="ECO:0000313" key="3">
    <source>
        <dbReference type="EMBL" id="CZQ84603.1"/>
    </source>
</evidence>
<accession>A0A143Y8J9</accession>